<dbReference type="PANTHER" id="PTHR30273">
    <property type="entry name" value="PERIPLASMIC SIGNAL SENSOR AND SIGMA FACTOR ACTIVATOR FECR-RELATED"/>
    <property type="match status" value="1"/>
</dbReference>
<evidence type="ECO:0000256" key="1">
    <source>
        <dbReference type="SAM" id="Phobius"/>
    </source>
</evidence>
<dbReference type="Proteomes" id="UP001501207">
    <property type="component" value="Unassembled WGS sequence"/>
</dbReference>
<evidence type="ECO:0008006" key="6">
    <source>
        <dbReference type="Google" id="ProtNLM"/>
    </source>
</evidence>
<evidence type="ECO:0000259" key="3">
    <source>
        <dbReference type="Pfam" id="PF16344"/>
    </source>
</evidence>
<dbReference type="Pfam" id="PF16344">
    <property type="entry name" value="FecR_C"/>
    <property type="match status" value="1"/>
</dbReference>
<keyword evidence="1" id="KW-0812">Transmembrane</keyword>
<keyword evidence="5" id="KW-1185">Reference proteome</keyword>
<dbReference type="Gene3D" id="3.55.50.30">
    <property type="match status" value="1"/>
</dbReference>
<dbReference type="Gene3D" id="2.60.120.1440">
    <property type="match status" value="1"/>
</dbReference>
<feature type="domain" description="Protein FecR C-terminal" evidence="3">
    <location>
        <begin position="289"/>
        <end position="356"/>
    </location>
</feature>
<keyword evidence="1" id="KW-0472">Membrane</keyword>
<dbReference type="RefSeq" id="WP_344979725.1">
    <property type="nucleotide sequence ID" value="NZ_BAABFN010000005.1"/>
</dbReference>
<protein>
    <recommendedName>
        <fullName evidence="6">FecR family protein</fullName>
    </recommendedName>
</protein>
<organism evidence="4 5">
    <name type="scientific">Compostibacter hankyongensis</name>
    <dbReference type="NCBI Taxonomy" id="1007089"/>
    <lineage>
        <taxon>Bacteria</taxon>
        <taxon>Pseudomonadati</taxon>
        <taxon>Bacteroidota</taxon>
        <taxon>Chitinophagia</taxon>
        <taxon>Chitinophagales</taxon>
        <taxon>Chitinophagaceae</taxon>
        <taxon>Compostibacter</taxon>
    </lineage>
</organism>
<keyword evidence="1" id="KW-1133">Transmembrane helix</keyword>
<evidence type="ECO:0000259" key="2">
    <source>
        <dbReference type="Pfam" id="PF04773"/>
    </source>
</evidence>
<evidence type="ECO:0000313" key="4">
    <source>
        <dbReference type="EMBL" id="GAA4313978.1"/>
    </source>
</evidence>
<dbReference type="Pfam" id="PF04773">
    <property type="entry name" value="FecR"/>
    <property type="match status" value="1"/>
</dbReference>
<dbReference type="InterPro" id="IPR012373">
    <property type="entry name" value="Ferrdict_sens_TM"/>
</dbReference>
<proteinExistence type="predicted"/>
<accession>A0ABP8FZL5</accession>
<comment type="caution">
    <text evidence="4">The sequence shown here is derived from an EMBL/GenBank/DDBJ whole genome shotgun (WGS) entry which is preliminary data.</text>
</comment>
<dbReference type="PANTHER" id="PTHR30273:SF2">
    <property type="entry name" value="PROTEIN FECR"/>
    <property type="match status" value="1"/>
</dbReference>
<feature type="transmembrane region" description="Helical" evidence="1">
    <location>
        <begin position="95"/>
        <end position="116"/>
    </location>
</feature>
<dbReference type="InterPro" id="IPR032508">
    <property type="entry name" value="FecR_C"/>
</dbReference>
<sequence>MDSERILHLLAKRLGQHASEQEIKELNDLLKSHPEFHFFTEILRSVEGEKQHYESAAHEEELIQKGWLRLEKKIPDNYKQLPFKRKQRRIPGRTYLLRAAIWTSLLLSGTAIFYIWQSKRKNEVVLKKKWVMVPYGAPEKKTLPDSSVVWLNAGSHISYADNFIQGNREIYLDGEACFDVRHDARHPLIVHAGNIIIHVLGTRFNIKAYDNENKIETTLIDGKVQVQIADNPDKKIVLTPHEKLTVINQKFDIKGRNLKKQKELSFQVKEVIPLQTETPIPEIAWLQDKLAFQNERFGDLARGLERRYNVHIVFKDTLLMKERLNGIFENESISKAMQLLQMTTSFHYKITGDTVYLKQ</sequence>
<name>A0ABP8FZL5_9BACT</name>
<gene>
    <name evidence="4" type="ORF">GCM10023143_24600</name>
</gene>
<dbReference type="PIRSF" id="PIRSF018266">
    <property type="entry name" value="FecR"/>
    <property type="match status" value="1"/>
</dbReference>
<evidence type="ECO:0000313" key="5">
    <source>
        <dbReference type="Proteomes" id="UP001501207"/>
    </source>
</evidence>
<reference evidence="5" key="1">
    <citation type="journal article" date="2019" name="Int. J. Syst. Evol. Microbiol.">
        <title>The Global Catalogue of Microorganisms (GCM) 10K type strain sequencing project: providing services to taxonomists for standard genome sequencing and annotation.</title>
        <authorList>
            <consortium name="The Broad Institute Genomics Platform"/>
            <consortium name="The Broad Institute Genome Sequencing Center for Infectious Disease"/>
            <person name="Wu L."/>
            <person name="Ma J."/>
        </authorList>
    </citation>
    <scope>NUCLEOTIDE SEQUENCE [LARGE SCALE GENOMIC DNA]</scope>
    <source>
        <strain evidence="5">JCM 17664</strain>
    </source>
</reference>
<dbReference type="EMBL" id="BAABFN010000005">
    <property type="protein sequence ID" value="GAA4313978.1"/>
    <property type="molecule type" value="Genomic_DNA"/>
</dbReference>
<dbReference type="InterPro" id="IPR006860">
    <property type="entry name" value="FecR"/>
</dbReference>
<feature type="domain" description="FecR protein" evidence="2">
    <location>
        <begin position="142"/>
        <end position="225"/>
    </location>
</feature>